<dbReference type="PANTHER" id="PTHR12072">
    <property type="entry name" value="CWF19, CELL CYCLE CONTROL PROTEIN"/>
    <property type="match status" value="1"/>
</dbReference>
<protein>
    <recommendedName>
        <fullName evidence="7">Cwf19-like protein C-terminal domain-containing protein</fullName>
    </recommendedName>
</protein>
<comment type="similarity">
    <text evidence="1">Belongs to the CWF19 family.</text>
</comment>
<organism evidence="5 6">
    <name type="scientific">Chaetoceros tenuissimus</name>
    <dbReference type="NCBI Taxonomy" id="426638"/>
    <lineage>
        <taxon>Eukaryota</taxon>
        <taxon>Sar</taxon>
        <taxon>Stramenopiles</taxon>
        <taxon>Ochrophyta</taxon>
        <taxon>Bacillariophyta</taxon>
        <taxon>Coscinodiscophyceae</taxon>
        <taxon>Chaetocerotophycidae</taxon>
        <taxon>Chaetocerotales</taxon>
        <taxon>Chaetocerotaceae</taxon>
        <taxon>Chaetoceros</taxon>
    </lineage>
</organism>
<feature type="compositionally biased region" description="Basic residues" evidence="2">
    <location>
        <begin position="1"/>
        <end position="13"/>
    </location>
</feature>
<evidence type="ECO:0000256" key="1">
    <source>
        <dbReference type="ARBA" id="ARBA00006795"/>
    </source>
</evidence>
<feature type="domain" description="Cwf19-like C-terminal" evidence="4">
    <location>
        <begin position="224"/>
        <end position="346"/>
    </location>
</feature>
<proteinExistence type="inferred from homology"/>
<dbReference type="Proteomes" id="UP001054902">
    <property type="component" value="Unassembled WGS sequence"/>
</dbReference>
<name>A0AAD3D076_9STRA</name>
<accession>A0AAD3D076</accession>
<keyword evidence="6" id="KW-1185">Reference proteome</keyword>
<evidence type="ECO:0000259" key="4">
    <source>
        <dbReference type="Pfam" id="PF04677"/>
    </source>
</evidence>
<sequence>MLAGIKKGKRKRKTGDDSSSQSSSKVKKSENTANDNHNAADELRRMLSSGSKPIPVKRDAMDQQHVSGPSVLERFEQRRGILANAFDEKEKASSSLIMMNSETTGTLRKEDFKSGARKGKLKEKNDYFHSDADKTVAELVAEEKQSQQQEHQSMDEVFARNISRLGSRYKGNEFKVVAGASAGADEDDMAGDGGIDMKMFTSNENRLTEAARFNREKSRQVAKAKKEEKITSRCWWWMESSNFQKHRLISLGDYVSLVLVPSHNALVESQCYLVPVQHAESFASCEDEVWEEVHRFRTSLRKMFAKEGKSVLFAETVLPTKGLWQARMDCIPVPTIVEQDAQIFFKSAMTEQAEEWGTHNKILSTTGKGLRRTIPKGFSYFNIEWDDGGFAQIIESNKFPKDFGLDTIAGMMELDPMRFNRKQKSADFDRGAVLDFLKRWKEVDWTVHLDGNEA</sequence>
<dbReference type="Pfam" id="PF04676">
    <property type="entry name" value="CwfJ_C_2"/>
    <property type="match status" value="1"/>
</dbReference>
<dbReference type="AlphaFoldDB" id="A0AAD3D076"/>
<evidence type="ECO:0000256" key="2">
    <source>
        <dbReference type="SAM" id="MobiDB-lite"/>
    </source>
</evidence>
<dbReference type="InterPro" id="IPR006767">
    <property type="entry name" value="Cwf19-like_C_dom-2"/>
</dbReference>
<dbReference type="PANTHER" id="PTHR12072:SF5">
    <property type="entry name" value="CWF19-LIKE PROTEIN 2"/>
    <property type="match status" value="1"/>
</dbReference>
<dbReference type="Pfam" id="PF04677">
    <property type="entry name" value="CwfJ_C_1"/>
    <property type="match status" value="1"/>
</dbReference>
<dbReference type="InterPro" id="IPR040194">
    <property type="entry name" value="Cwf19-like"/>
</dbReference>
<dbReference type="GO" id="GO:0000398">
    <property type="term" value="P:mRNA splicing, via spliceosome"/>
    <property type="evidence" value="ECO:0007669"/>
    <property type="project" value="TreeGrafter"/>
</dbReference>
<dbReference type="GO" id="GO:0071014">
    <property type="term" value="C:post-mRNA release spliceosomal complex"/>
    <property type="evidence" value="ECO:0007669"/>
    <property type="project" value="TreeGrafter"/>
</dbReference>
<reference evidence="5 6" key="1">
    <citation type="journal article" date="2021" name="Sci. Rep.">
        <title>The genome of the diatom Chaetoceros tenuissimus carries an ancient integrated fragment of an extant virus.</title>
        <authorList>
            <person name="Hongo Y."/>
            <person name="Kimura K."/>
            <person name="Takaki Y."/>
            <person name="Yoshida Y."/>
            <person name="Baba S."/>
            <person name="Kobayashi G."/>
            <person name="Nagasaki K."/>
            <person name="Hano T."/>
            <person name="Tomaru Y."/>
        </authorList>
    </citation>
    <scope>NUCLEOTIDE SEQUENCE [LARGE SCALE GENOMIC DNA]</scope>
    <source>
        <strain evidence="5 6">NIES-3715</strain>
    </source>
</reference>
<evidence type="ECO:0000313" key="6">
    <source>
        <dbReference type="Proteomes" id="UP001054902"/>
    </source>
</evidence>
<dbReference type="InterPro" id="IPR006768">
    <property type="entry name" value="Cwf19-like_C_dom-1"/>
</dbReference>
<gene>
    <name evidence="5" type="ORF">CTEN210_10731</name>
</gene>
<evidence type="ECO:0000259" key="3">
    <source>
        <dbReference type="Pfam" id="PF04676"/>
    </source>
</evidence>
<feature type="domain" description="Cwf19-like protein C-terminal" evidence="3">
    <location>
        <begin position="355"/>
        <end position="446"/>
    </location>
</feature>
<dbReference type="EMBL" id="BLLK01000047">
    <property type="protein sequence ID" value="GFH54255.1"/>
    <property type="molecule type" value="Genomic_DNA"/>
</dbReference>
<feature type="region of interest" description="Disordered" evidence="2">
    <location>
        <begin position="1"/>
        <end position="72"/>
    </location>
</feature>
<comment type="caution">
    <text evidence="5">The sequence shown here is derived from an EMBL/GenBank/DDBJ whole genome shotgun (WGS) entry which is preliminary data.</text>
</comment>
<evidence type="ECO:0008006" key="7">
    <source>
        <dbReference type="Google" id="ProtNLM"/>
    </source>
</evidence>
<evidence type="ECO:0000313" key="5">
    <source>
        <dbReference type="EMBL" id="GFH54255.1"/>
    </source>
</evidence>